<feature type="signal peptide" evidence="1">
    <location>
        <begin position="1"/>
        <end position="19"/>
    </location>
</feature>
<evidence type="ECO:0000313" key="2">
    <source>
        <dbReference type="EMBL" id="PVM85219.1"/>
    </source>
</evidence>
<evidence type="ECO:0000256" key="1">
    <source>
        <dbReference type="SAM" id="SignalP"/>
    </source>
</evidence>
<dbReference type="EMBL" id="QDKP01000023">
    <property type="protein sequence ID" value="PVM85219.1"/>
    <property type="molecule type" value="Genomic_DNA"/>
</dbReference>
<evidence type="ECO:0000313" key="3">
    <source>
        <dbReference type="Proteomes" id="UP000244913"/>
    </source>
</evidence>
<reference evidence="2 3" key="1">
    <citation type="submission" date="2018-04" db="EMBL/GenBank/DDBJ databases">
        <title>The genome sequence of Caulobacter sp. 736.</title>
        <authorList>
            <person name="Gao J."/>
            <person name="Sun J."/>
        </authorList>
    </citation>
    <scope>NUCLEOTIDE SEQUENCE [LARGE SCALE GENOMIC DNA]</scope>
    <source>
        <strain evidence="2 3">736</strain>
    </source>
</reference>
<sequence length="189" mass="20599">MKTVLALCVLLGLSAPAIAAPLPAAPKTPADQFFARLTALCGKTLTGQVVAGDAADEPFRKAKLVMTVASCDAREIRIPFHVGEDRSRTWIITRLEGGGLRLKHDHRHADGVEDELSRYGGDTVEPGSADQQRFPVDAEAKAMFTRLNRAVSNTNVWSLGLTDQAFTYELSRPGRLFRVSFDLHQGTQP</sequence>
<accession>A0A2T9JNC3</accession>
<organism evidence="2 3">
    <name type="scientific">Caulobacter radicis</name>
    <dbReference type="NCBI Taxonomy" id="2172650"/>
    <lineage>
        <taxon>Bacteria</taxon>
        <taxon>Pseudomonadati</taxon>
        <taxon>Pseudomonadota</taxon>
        <taxon>Alphaproteobacteria</taxon>
        <taxon>Caulobacterales</taxon>
        <taxon>Caulobacteraceae</taxon>
        <taxon>Caulobacter</taxon>
    </lineage>
</organism>
<comment type="caution">
    <text evidence="2">The sequence shown here is derived from an EMBL/GenBank/DDBJ whole genome shotgun (WGS) entry which is preliminary data.</text>
</comment>
<name>A0A2T9JNC3_9CAUL</name>
<keyword evidence="3" id="KW-1185">Reference proteome</keyword>
<gene>
    <name evidence="2" type="ORF">DDF65_07930</name>
</gene>
<proteinExistence type="predicted"/>
<protein>
    <submittedName>
        <fullName evidence="2">Uncharacterized protein</fullName>
    </submittedName>
</protein>
<keyword evidence="1" id="KW-0732">Signal</keyword>
<dbReference type="Proteomes" id="UP000244913">
    <property type="component" value="Unassembled WGS sequence"/>
</dbReference>
<feature type="chain" id="PRO_5015575768" evidence="1">
    <location>
        <begin position="20"/>
        <end position="189"/>
    </location>
</feature>
<dbReference type="AlphaFoldDB" id="A0A2T9JNC3"/>
<dbReference type="RefSeq" id="WP_116566184.1">
    <property type="nucleotide sequence ID" value="NZ_QDKP01000023.1"/>
</dbReference>